<feature type="transmembrane region" description="Helical" evidence="1">
    <location>
        <begin position="106"/>
        <end position="124"/>
    </location>
</feature>
<organism evidence="2 3">
    <name type="scientific">Flagellimonas eckloniae</name>
    <dbReference type="NCBI Taxonomy" id="346185"/>
    <lineage>
        <taxon>Bacteria</taxon>
        <taxon>Pseudomonadati</taxon>
        <taxon>Bacteroidota</taxon>
        <taxon>Flavobacteriia</taxon>
        <taxon>Flavobacteriales</taxon>
        <taxon>Flavobacteriaceae</taxon>
        <taxon>Flagellimonas</taxon>
    </lineage>
</organism>
<dbReference type="RefSeq" id="WP_055393554.1">
    <property type="nucleotide sequence ID" value="NZ_LCTZ01000002.1"/>
</dbReference>
<comment type="caution">
    <text evidence="2">The sequence shown here is derived from an EMBL/GenBank/DDBJ whole genome shotgun (WGS) entry which is preliminary data.</text>
</comment>
<feature type="transmembrane region" description="Helical" evidence="1">
    <location>
        <begin position="55"/>
        <end position="72"/>
    </location>
</feature>
<dbReference type="OrthoDB" id="1442507at2"/>
<proteinExistence type="predicted"/>
<protein>
    <submittedName>
        <fullName evidence="2">Uncharacterized protein</fullName>
    </submittedName>
</protein>
<dbReference type="STRING" id="346185.AAY42_06730"/>
<keyword evidence="1" id="KW-0472">Membrane</keyword>
<name>A0A0Q0XKU6_9FLAO</name>
<reference evidence="2 3" key="1">
    <citation type="submission" date="2015-04" db="EMBL/GenBank/DDBJ databases">
        <title>Complete genome of flavobacterium.</title>
        <authorList>
            <person name="Kwon Y.M."/>
            <person name="Kim S.-J."/>
        </authorList>
    </citation>
    <scope>NUCLEOTIDE SEQUENCE [LARGE SCALE GENOMIC DNA]</scope>
    <source>
        <strain evidence="2 3">DK169</strain>
    </source>
</reference>
<keyword evidence="1" id="KW-0812">Transmembrane</keyword>
<dbReference type="Proteomes" id="UP000050827">
    <property type="component" value="Unassembled WGS sequence"/>
</dbReference>
<keyword evidence="1" id="KW-1133">Transmembrane helix</keyword>
<dbReference type="EMBL" id="LCTZ01000002">
    <property type="protein sequence ID" value="KQC29614.1"/>
    <property type="molecule type" value="Genomic_DNA"/>
</dbReference>
<keyword evidence="3" id="KW-1185">Reference proteome</keyword>
<evidence type="ECO:0000256" key="1">
    <source>
        <dbReference type="SAM" id="Phobius"/>
    </source>
</evidence>
<evidence type="ECO:0000313" key="3">
    <source>
        <dbReference type="Proteomes" id="UP000050827"/>
    </source>
</evidence>
<dbReference type="AlphaFoldDB" id="A0A0Q0XKU6"/>
<evidence type="ECO:0000313" key="2">
    <source>
        <dbReference type="EMBL" id="KQC29614.1"/>
    </source>
</evidence>
<gene>
    <name evidence="2" type="ORF">AAY42_06730</name>
</gene>
<accession>A0A0Q0XKU6</accession>
<sequence length="135" mass="15795">MEENRDKELDVFLKKNIKGIRLEEPSSNFTTDVFSKIETLQTKDAYVHKPLISKWGWGLIGLLVVGITFFLFDSGSLQESWFKYSKLEFFTKLSIFDSLNFISNTMVYGLIALVIFIYVQIFILKRHFSSTYQIK</sequence>